<dbReference type="CDD" id="cd07035">
    <property type="entry name" value="TPP_PYR_POX_like"/>
    <property type="match status" value="1"/>
</dbReference>
<comment type="caution">
    <text evidence="14">The sequence shown here is derived from an EMBL/GenBank/DDBJ whole genome shotgun (WGS) entry which is preliminary data.</text>
</comment>
<evidence type="ECO:0000313" key="15">
    <source>
        <dbReference type="Proteomes" id="UP001175271"/>
    </source>
</evidence>
<comment type="similarity">
    <text evidence="3 10">Belongs to the TPP enzyme family.</text>
</comment>
<dbReference type="Gene3D" id="3.40.50.970">
    <property type="match status" value="2"/>
</dbReference>
<evidence type="ECO:0000259" key="12">
    <source>
        <dbReference type="Pfam" id="PF02775"/>
    </source>
</evidence>
<keyword evidence="6 10" id="KW-0786">Thiamine pyrophosphate</keyword>
<feature type="domain" description="Thiamine pyrophosphate enzyme TPP-binding" evidence="12">
    <location>
        <begin position="473"/>
        <end position="624"/>
    </location>
</feature>
<evidence type="ECO:0000256" key="9">
    <source>
        <dbReference type="ARBA" id="ARBA00048767"/>
    </source>
</evidence>
<evidence type="ECO:0000259" key="11">
    <source>
        <dbReference type="Pfam" id="PF00205"/>
    </source>
</evidence>
<dbReference type="GO" id="GO:0009097">
    <property type="term" value="P:isoleucine biosynthetic process"/>
    <property type="evidence" value="ECO:0007669"/>
    <property type="project" value="TreeGrafter"/>
</dbReference>
<evidence type="ECO:0000256" key="3">
    <source>
        <dbReference type="ARBA" id="ARBA00007812"/>
    </source>
</evidence>
<comment type="cofactor">
    <cofactor evidence="1">
        <name>Mg(2+)</name>
        <dbReference type="ChEBI" id="CHEBI:18420"/>
    </cofactor>
</comment>
<evidence type="ECO:0000259" key="13">
    <source>
        <dbReference type="Pfam" id="PF02776"/>
    </source>
</evidence>
<comment type="catalytic activity">
    <reaction evidence="9">
        <text>(2R)-hydroxyhexadecanoyl-CoA = pentadecanal + formyl-CoA</text>
        <dbReference type="Rhea" id="RHEA:55212"/>
        <dbReference type="ChEBI" id="CHEBI:17302"/>
        <dbReference type="ChEBI" id="CHEBI:57376"/>
        <dbReference type="ChEBI" id="CHEBI:138654"/>
    </reaction>
    <physiologicalReaction direction="left-to-right" evidence="9">
        <dbReference type="Rhea" id="RHEA:55213"/>
    </physiologicalReaction>
</comment>
<dbReference type="GO" id="GO:0003984">
    <property type="term" value="F:acetolactate synthase activity"/>
    <property type="evidence" value="ECO:0007669"/>
    <property type="project" value="TreeGrafter"/>
</dbReference>
<reference evidence="14" key="1">
    <citation type="submission" date="2023-06" db="EMBL/GenBank/DDBJ databases">
        <title>Genomic analysis of the entomopathogenic nematode Steinernema hermaphroditum.</title>
        <authorList>
            <person name="Schwarz E.M."/>
            <person name="Heppert J.K."/>
            <person name="Baniya A."/>
            <person name="Schwartz H.T."/>
            <person name="Tan C.-H."/>
            <person name="Antoshechkin I."/>
            <person name="Sternberg P.W."/>
            <person name="Goodrich-Blair H."/>
            <person name="Dillman A.R."/>
        </authorList>
    </citation>
    <scope>NUCLEOTIDE SEQUENCE</scope>
    <source>
        <strain evidence="14">PS9179</strain>
        <tissue evidence="14">Whole animal</tissue>
    </source>
</reference>
<dbReference type="Proteomes" id="UP001175271">
    <property type="component" value="Unassembled WGS sequence"/>
</dbReference>
<evidence type="ECO:0000256" key="5">
    <source>
        <dbReference type="ARBA" id="ARBA00022723"/>
    </source>
</evidence>
<dbReference type="SUPFAM" id="SSF52467">
    <property type="entry name" value="DHS-like NAD/FAD-binding domain"/>
    <property type="match status" value="1"/>
</dbReference>
<dbReference type="InterPro" id="IPR011766">
    <property type="entry name" value="TPP_enzyme_TPP-bd"/>
</dbReference>
<dbReference type="InterPro" id="IPR000399">
    <property type="entry name" value="TPP-bd_CS"/>
</dbReference>
<dbReference type="GO" id="GO:0030976">
    <property type="term" value="F:thiamine pyrophosphate binding"/>
    <property type="evidence" value="ECO:0007669"/>
    <property type="project" value="InterPro"/>
</dbReference>
<feature type="domain" description="Thiamine pyrophosphate enzyme N-terminal TPP-binding" evidence="13">
    <location>
        <begin position="56"/>
        <end position="169"/>
    </location>
</feature>
<keyword evidence="15" id="KW-1185">Reference proteome</keyword>
<sequence length="675" mass="73900">MLIILFIAVLLVIFLIKWLDIDSIETLERIVHYVTQRKEQHIVSNLFQVEEKSKRHGGELVASVLKSHNVQEIFTLCGGHISPILVASENLGIKIVDTRHEVNAVFAADAVARLRQDIGVVAVTAGPGLTNTITAIKNAQMAESPILLIGGAAPSLLKDRGALQDIDQMVLFRPLCKYTARVTRLRDIVPTLRAAIQAAKSGTPGPVFVEFPVDVLYPYETVIKECGFAPNPKGIKKFVNAYLMCYVSRQFGGAWNKQNISPLEVNTPLPKGDEIEKLTELVLSAKKPLLLMGSQATLAPVKADELKAVVESLGIPTYLGGMCRGLLGSNSPIQMKQNRRDALKEADVVILAGAICDFRLSYGRVLSPKSKIVCINRNRSQLTKNEKIFWKATQFIQADVASTIKQLDDKLKSLGKKVSCAEWLALLTEREQAKEASNAKKMDQVPKDGNLNPLKVLAEMDKVLPEDTILVADGGDFVGSAAYIVRPRGPLQWLDPGAFGTLGVGGGFALGAKLVYPERPVVIIYGDGSCGYSIMEYDTFVRHKLPVISVIGNDACWSQIAREQVPMFNSSVAVDLAYSKYHEVAEALGARGVLLDKSGEATLGATFSEAFDHARNKESTVINVIIGKTDFREGSISDIAVPFSSRRHSFVPLQDYEIESEILNKCRSDVCRNDR</sequence>
<dbReference type="InterPro" id="IPR012000">
    <property type="entry name" value="Thiamin_PyroP_enz_cen_dom"/>
</dbReference>
<dbReference type="SUPFAM" id="SSF52518">
    <property type="entry name" value="Thiamin diphosphate-binding fold (THDP-binding)"/>
    <property type="match status" value="2"/>
</dbReference>
<evidence type="ECO:0000256" key="4">
    <source>
        <dbReference type="ARBA" id="ARBA00018936"/>
    </source>
</evidence>
<evidence type="ECO:0000313" key="14">
    <source>
        <dbReference type="EMBL" id="KAK0399262.1"/>
    </source>
</evidence>
<feature type="domain" description="Thiamine pyrophosphate enzyme central" evidence="11">
    <location>
        <begin position="275"/>
        <end position="407"/>
    </location>
</feature>
<comment type="catalytic activity">
    <reaction evidence="8">
        <text>2-hydroxyoctadecanoyl-CoA = heptadecanal + formyl-CoA</text>
        <dbReference type="Rhea" id="RHEA:55196"/>
        <dbReference type="ChEBI" id="CHEBI:57376"/>
        <dbReference type="ChEBI" id="CHEBI:74116"/>
        <dbReference type="ChEBI" id="CHEBI:138631"/>
    </reaction>
    <physiologicalReaction direction="left-to-right" evidence="8">
        <dbReference type="Rhea" id="RHEA:55197"/>
    </physiologicalReaction>
</comment>
<dbReference type="EMBL" id="JAUCMV010000005">
    <property type="protein sequence ID" value="KAK0399262.1"/>
    <property type="molecule type" value="Genomic_DNA"/>
</dbReference>
<dbReference type="GO" id="GO:0005948">
    <property type="term" value="C:acetolactate synthase complex"/>
    <property type="evidence" value="ECO:0007669"/>
    <property type="project" value="TreeGrafter"/>
</dbReference>
<dbReference type="InterPro" id="IPR045229">
    <property type="entry name" value="TPP_enz"/>
</dbReference>
<organism evidence="14 15">
    <name type="scientific">Steinernema hermaphroditum</name>
    <dbReference type="NCBI Taxonomy" id="289476"/>
    <lineage>
        <taxon>Eukaryota</taxon>
        <taxon>Metazoa</taxon>
        <taxon>Ecdysozoa</taxon>
        <taxon>Nematoda</taxon>
        <taxon>Chromadorea</taxon>
        <taxon>Rhabditida</taxon>
        <taxon>Tylenchina</taxon>
        <taxon>Panagrolaimomorpha</taxon>
        <taxon>Strongyloidoidea</taxon>
        <taxon>Steinernematidae</taxon>
        <taxon>Steinernema</taxon>
    </lineage>
</organism>
<evidence type="ECO:0000256" key="1">
    <source>
        <dbReference type="ARBA" id="ARBA00001946"/>
    </source>
</evidence>
<dbReference type="GO" id="GO:0050660">
    <property type="term" value="F:flavin adenine dinucleotide binding"/>
    <property type="evidence" value="ECO:0007669"/>
    <property type="project" value="TreeGrafter"/>
</dbReference>
<dbReference type="AlphaFoldDB" id="A0AA39H4U5"/>
<evidence type="ECO:0000256" key="8">
    <source>
        <dbReference type="ARBA" id="ARBA00048738"/>
    </source>
</evidence>
<accession>A0AA39H4U5</accession>
<dbReference type="PROSITE" id="PS00187">
    <property type="entry name" value="TPP_ENZYMES"/>
    <property type="match status" value="1"/>
</dbReference>
<dbReference type="Gene3D" id="3.40.50.1220">
    <property type="entry name" value="TPP-binding domain"/>
    <property type="match status" value="1"/>
</dbReference>
<dbReference type="InterPro" id="IPR029035">
    <property type="entry name" value="DHS-like_NAD/FAD-binding_dom"/>
</dbReference>
<proteinExistence type="inferred from homology"/>
<evidence type="ECO:0000256" key="10">
    <source>
        <dbReference type="RuleBase" id="RU362132"/>
    </source>
</evidence>
<dbReference type="GO" id="GO:0000287">
    <property type="term" value="F:magnesium ion binding"/>
    <property type="evidence" value="ECO:0007669"/>
    <property type="project" value="InterPro"/>
</dbReference>
<evidence type="ECO:0000256" key="2">
    <source>
        <dbReference type="ARBA" id="ARBA00001964"/>
    </source>
</evidence>
<dbReference type="InterPro" id="IPR012001">
    <property type="entry name" value="Thiamin_PyroP_enz_TPP-bd_dom"/>
</dbReference>
<dbReference type="InterPro" id="IPR029061">
    <property type="entry name" value="THDP-binding"/>
</dbReference>
<name>A0AA39H4U5_9BILA</name>
<comment type="cofactor">
    <cofactor evidence="2">
        <name>thiamine diphosphate</name>
        <dbReference type="ChEBI" id="CHEBI:58937"/>
    </cofactor>
</comment>
<keyword evidence="5" id="KW-0479">Metal-binding</keyword>
<evidence type="ECO:0000256" key="7">
    <source>
        <dbReference type="ARBA" id="ARBA00030510"/>
    </source>
</evidence>
<dbReference type="Pfam" id="PF02775">
    <property type="entry name" value="TPP_enzyme_C"/>
    <property type="match status" value="1"/>
</dbReference>
<protein>
    <recommendedName>
        <fullName evidence="4">2-hydroxyacyl-CoA lyase 2</fullName>
    </recommendedName>
    <alternativeName>
        <fullName evidence="7">IlvB-like protein</fullName>
    </alternativeName>
</protein>
<evidence type="ECO:0000256" key="6">
    <source>
        <dbReference type="ARBA" id="ARBA00023052"/>
    </source>
</evidence>
<dbReference type="PANTHER" id="PTHR18968:SF166">
    <property type="entry name" value="2-HYDROXYACYL-COA LYASE 2"/>
    <property type="match status" value="1"/>
</dbReference>
<dbReference type="CDD" id="cd02004">
    <property type="entry name" value="TPP_BZL_OCoD_HPCL"/>
    <property type="match status" value="1"/>
</dbReference>
<dbReference type="FunFam" id="3.40.50.970:FF:000007">
    <property type="entry name" value="Acetolactate synthase"/>
    <property type="match status" value="1"/>
</dbReference>
<dbReference type="Pfam" id="PF02776">
    <property type="entry name" value="TPP_enzyme_N"/>
    <property type="match status" value="1"/>
</dbReference>
<dbReference type="Pfam" id="PF00205">
    <property type="entry name" value="TPP_enzyme_M"/>
    <property type="match status" value="1"/>
</dbReference>
<dbReference type="GO" id="GO:0009099">
    <property type="term" value="P:L-valine biosynthetic process"/>
    <property type="evidence" value="ECO:0007669"/>
    <property type="project" value="TreeGrafter"/>
</dbReference>
<dbReference type="PANTHER" id="PTHR18968">
    <property type="entry name" value="THIAMINE PYROPHOSPHATE ENZYMES"/>
    <property type="match status" value="1"/>
</dbReference>
<gene>
    <name evidence="14" type="ORF">QR680_002965</name>
</gene>